<feature type="compositionally biased region" description="Low complexity" evidence="1">
    <location>
        <begin position="55"/>
        <end position="110"/>
    </location>
</feature>
<reference evidence="3" key="1">
    <citation type="submission" date="2020-02" db="EMBL/GenBank/DDBJ databases">
        <authorList>
            <person name="Meier V. D."/>
        </authorList>
    </citation>
    <scope>NUCLEOTIDE SEQUENCE</scope>
    <source>
        <strain evidence="3">AVDCRST_MAG73</strain>
    </source>
</reference>
<dbReference type="PROSITE" id="PS51257">
    <property type="entry name" value="PROKAR_LIPOPROTEIN"/>
    <property type="match status" value="1"/>
</dbReference>
<organism evidence="3">
    <name type="scientific">uncultured Thermomicrobiales bacterium</name>
    <dbReference type="NCBI Taxonomy" id="1645740"/>
    <lineage>
        <taxon>Bacteria</taxon>
        <taxon>Pseudomonadati</taxon>
        <taxon>Thermomicrobiota</taxon>
        <taxon>Thermomicrobia</taxon>
        <taxon>Thermomicrobiales</taxon>
        <taxon>environmental samples</taxon>
    </lineage>
</organism>
<evidence type="ECO:0000313" key="3">
    <source>
        <dbReference type="EMBL" id="CAA9549869.1"/>
    </source>
</evidence>
<feature type="region of interest" description="Disordered" evidence="1">
    <location>
        <begin position="35"/>
        <end position="128"/>
    </location>
</feature>
<gene>
    <name evidence="3" type="ORF">AVDCRST_MAG73-2763</name>
</gene>
<feature type="compositionally biased region" description="Low complexity" evidence="1">
    <location>
        <begin position="117"/>
        <end position="128"/>
    </location>
</feature>
<proteinExistence type="predicted"/>
<dbReference type="Gene3D" id="2.30.30.40">
    <property type="entry name" value="SH3 Domains"/>
    <property type="match status" value="1"/>
</dbReference>
<sequence>MPSLPRWSPFSLPSRIRVALLLATLGGVLIGCGPLDDGENPTPTVLPAPTRTDLPAPASPVASPRSRPAATPLTVAGSPAATASRAASPTAARPPTGGAAEPTRTPARPTRTPRPEAPATEETAAPGAVTVAECEIPDPLPNPEGATARATNDGDVNFRDGPGTSCGVVLVFGVGTPVEVLSGPVQVGNLSWVLVEFEGRQGWVAEQFLDEA</sequence>
<accession>A0A6J4UGD4</accession>
<dbReference type="AlphaFoldDB" id="A0A6J4UGD4"/>
<dbReference type="Pfam" id="PF08239">
    <property type="entry name" value="SH3_3"/>
    <property type="match status" value="1"/>
</dbReference>
<evidence type="ECO:0000259" key="2">
    <source>
        <dbReference type="PROSITE" id="PS51781"/>
    </source>
</evidence>
<dbReference type="EMBL" id="CADCWE010000186">
    <property type="protein sequence ID" value="CAA9549869.1"/>
    <property type="molecule type" value="Genomic_DNA"/>
</dbReference>
<dbReference type="InterPro" id="IPR003646">
    <property type="entry name" value="SH3-like_bac-type"/>
</dbReference>
<dbReference type="SMART" id="SM00287">
    <property type="entry name" value="SH3b"/>
    <property type="match status" value="1"/>
</dbReference>
<dbReference type="PROSITE" id="PS51781">
    <property type="entry name" value="SH3B"/>
    <property type="match status" value="1"/>
</dbReference>
<feature type="domain" description="SH3b" evidence="2">
    <location>
        <begin position="145"/>
        <end position="212"/>
    </location>
</feature>
<name>A0A6J4UGD4_9BACT</name>
<protein>
    <recommendedName>
        <fullName evidence="2">SH3b domain-containing protein</fullName>
    </recommendedName>
</protein>
<evidence type="ECO:0000256" key="1">
    <source>
        <dbReference type="SAM" id="MobiDB-lite"/>
    </source>
</evidence>